<organism evidence="4 5">
    <name type="scientific">Novipirellula artificiosorum</name>
    <dbReference type="NCBI Taxonomy" id="2528016"/>
    <lineage>
        <taxon>Bacteria</taxon>
        <taxon>Pseudomonadati</taxon>
        <taxon>Planctomycetota</taxon>
        <taxon>Planctomycetia</taxon>
        <taxon>Pirellulales</taxon>
        <taxon>Pirellulaceae</taxon>
        <taxon>Novipirellula</taxon>
    </lineage>
</organism>
<evidence type="ECO:0000313" key="4">
    <source>
        <dbReference type="EMBL" id="TWU31210.1"/>
    </source>
</evidence>
<accession>A0A5C6D2Z2</accession>
<evidence type="ECO:0000313" key="5">
    <source>
        <dbReference type="Proteomes" id="UP000319143"/>
    </source>
</evidence>
<keyword evidence="5" id="KW-1185">Reference proteome</keyword>
<dbReference type="Pfam" id="PF05426">
    <property type="entry name" value="Alginate_lyase"/>
    <property type="match status" value="1"/>
</dbReference>
<dbReference type="InterPro" id="IPR008929">
    <property type="entry name" value="Chondroitin_lyas"/>
</dbReference>
<sequence>MIMTRWRQVNHCFPSMTRQSPILLVLLCLCMVPPGESCSKEPGDFVLVDYPQLLERKQQWQQQDPKNRPEYDAMMQKADRVLGLEPLSVIHQSITPPSGDERDYYSIAPYWWPDPEKEDGLPWIRRDGRVNPDTQGANSDHDVTLQFFNRVNSLGMAAFYSDDTQYSDAAIELLKAWCIDPTTRMNPHLEYGQGVPGLYDGRCFGIIEWLKIEQLLIPIHLMWANEMIPEPTYREVVKWMEDYLHWLQFSEKGKQEGTRLNNHGTWYDVQVATILLFLGKNDEARELLESVKTKRIATQIEPDGRQPHELARTKSFTYSKMNLSAFMRLAKLGDKVGVDLLGYETPDGRSIRKAEAFLNSYGKGKKKWEYPQL</sequence>
<gene>
    <name evidence="4" type="ORF">Poly41_64010</name>
</gene>
<dbReference type="GO" id="GO:0016829">
    <property type="term" value="F:lyase activity"/>
    <property type="evidence" value="ECO:0007669"/>
    <property type="project" value="UniProtKB-KW"/>
</dbReference>
<dbReference type="EMBL" id="SJPV01000018">
    <property type="protein sequence ID" value="TWU31210.1"/>
    <property type="molecule type" value="Genomic_DNA"/>
</dbReference>
<protein>
    <submittedName>
        <fullName evidence="4">Alginate lyase</fullName>
    </submittedName>
</protein>
<dbReference type="AlphaFoldDB" id="A0A5C6D2Z2"/>
<evidence type="ECO:0000256" key="1">
    <source>
        <dbReference type="ARBA" id="ARBA00022729"/>
    </source>
</evidence>
<feature type="domain" description="Alginate lyase" evidence="3">
    <location>
        <begin position="93"/>
        <end position="368"/>
    </location>
</feature>
<reference evidence="4 5" key="1">
    <citation type="submission" date="2019-02" db="EMBL/GenBank/DDBJ databases">
        <title>Deep-cultivation of Planctomycetes and their phenomic and genomic characterization uncovers novel biology.</title>
        <authorList>
            <person name="Wiegand S."/>
            <person name="Jogler M."/>
            <person name="Boedeker C."/>
            <person name="Pinto D."/>
            <person name="Vollmers J."/>
            <person name="Rivas-Marin E."/>
            <person name="Kohn T."/>
            <person name="Peeters S.H."/>
            <person name="Heuer A."/>
            <person name="Rast P."/>
            <person name="Oberbeckmann S."/>
            <person name="Bunk B."/>
            <person name="Jeske O."/>
            <person name="Meyerdierks A."/>
            <person name="Storesund J.E."/>
            <person name="Kallscheuer N."/>
            <person name="Luecker S."/>
            <person name="Lage O.M."/>
            <person name="Pohl T."/>
            <person name="Merkel B.J."/>
            <person name="Hornburger P."/>
            <person name="Mueller R.-W."/>
            <person name="Bruemmer F."/>
            <person name="Labrenz M."/>
            <person name="Spormann A.M."/>
            <person name="Op Den Camp H."/>
            <person name="Overmann J."/>
            <person name="Amann R."/>
            <person name="Jetten M.S.M."/>
            <person name="Mascher T."/>
            <person name="Medema M.H."/>
            <person name="Devos D.P."/>
            <person name="Kaster A.-K."/>
            <person name="Ovreas L."/>
            <person name="Rohde M."/>
            <person name="Galperin M.Y."/>
            <person name="Jogler C."/>
        </authorList>
    </citation>
    <scope>NUCLEOTIDE SEQUENCE [LARGE SCALE GENOMIC DNA]</scope>
    <source>
        <strain evidence="4 5">Poly41</strain>
    </source>
</reference>
<name>A0A5C6D2Z2_9BACT</name>
<keyword evidence="2 4" id="KW-0456">Lyase</keyword>
<dbReference type="SUPFAM" id="SSF48230">
    <property type="entry name" value="Chondroitin AC/alginate lyase"/>
    <property type="match status" value="1"/>
</dbReference>
<keyword evidence="1" id="KW-0732">Signal</keyword>
<dbReference type="OrthoDB" id="428577at2"/>
<proteinExistence type="predicted"/>
<dbReference type="Gene3D" id="1.50.10.100">
    <property type="entry name" value="Chondroitin AC/alginate lyase"/>
    <property type="match status" value="1"/>
</dbReference>
<dbReference type="GO" id="GO:0042597">
    <property type="term" value="C:periplasmic space"/>
    <property type="evidence" value="ECO:0007669"/>
    <property type="project" value="InterPro"/>
</dbReference>
<evidence type="ECO:0000259" key="3">
    <source>
        <dbReference type="Pfam" id="PF05426"/>
    </source>
</evidence>
<evidence type="ECO:0000256" key="2">
    <source>
        <dbReference type="ARBA" id="ARBA00023239"/>
    </source>
</evidence>
<dbReference type="Proteomes" id="UP000319143">
    <property type="component" value="Unassembled WGS sequence"/>
</dbReference>
<dbReference type="InterPro" id="IPR008397">
    <property type="entry name" value="Alginate_lyase_dom"/>
</dbReference>
<comment type="caution">
    <text evidence="4">The sequence shown here is derived from an EMBL/GenBank/DDBJ whole genome shotgun (WGS) entry which is preliminary data.</text>
</comment>